<dbReference type="InterPro" id="IPR057735">
    <property type="entry name" value="UBE2O-like_tSH3-B"/>
</dbReference>
<evidence type="ECO:0000256" key="1">
    <source>
        <dbReference type="ARBA" id="ARBA00012486"/>
    </source>
</evidence>
<keyword evidence="4" id="KW-0833">Ubl conjugation pathway</keyword>
<dbReference type="GO" id="GO:0005524">
    <property type="term" value="F:ATP binding"/>
    <property type="evidence" value="ECO:0007669"/>
    <property type="project" value="UniProtKB-KW"/>
</dbReference>
<evidence type="ECO:0000313" key="9">
    <source>
        <dbReference type="Proteomes" id="UP000187609"/>
    </source>
</evidence>
<dbReference type="EMBL" id="MJEQ01001839">
    <property type="protein sequence ID" value="OIT29192.1"/>
    <property type="molecule type" value="Genomic_DNA"/>
</dbReference>
<comment type="caution">
    <text evidence="8">The sequence shown here is derived from an EMBL/GenBank/DDBJ whole genome shotgun (WGS) entry which is preliminary data.</text>
</comment>
<evidence type="ECO:0000256" key="6">
    <source>
        <dbReference type="SAM" id="MobiDB-lite"/>
    </source>
</evidence>
<dbReference type="GeneID" id="109211665"/>
<reference evidence="8" key="1">
    <citation type="submission" date="2016-11" db="EMBL/GenBank/DDBJ databases">
        <title>The genome of Nicotiana attenuata.</title>
        <authorList>
            <person name="Xu S."/>
            <person name="Brockmoeller T."/>
            <person name="Gaquerel E."/>
            <person name="Navarro A."/>
            <person name="Kuhl H."/>
            <person name="Gase K."/>
            <person name="Ling Z."/>
            <person name="Zhou W."/>
            <person name="Kreitzer C."/>
            <person name="Stanke M."/>
            <person name="Tang H."/>
            <person name="Lyons E."/>
            <person name="Pandey P."/>
            <person name="Pandey S.P."/>
            <person name="Timmermann B."/>
            <person name="Baldwin I.T."/>
        </authorList>
    </citation>
    <scope>NUCLEOTIDE SEQUENCE [LARGE SCALE GENOMIC DNA]</scope>
    <source>
        <strain evidence="8">UT</strain>
    </source>
</reference>
<evidence type="ECO:0000256" key="3">
    <source>
        <dbReference type="ARBA" id="ARBA00022741"/>
    </source>
</evidence>
<feature type="compositionally biased region" description="Polar residues" evidence="6">
    <location>
        <begin position="145"/>
        <end position="154"/>
    </location>
</feature>
<dbReference type="GO" id="GO:0061631">
    <property type="term" value="F:ubiquitin conjugating enzyme activity"/>
    <property type="evidence" value="ECO:0007669"/>
    <property type="project" value="UniProtKB-EC"/>
</dbReference>
<dbReference type="FunFam" id="3.10.110.10:FF:000028">
    <property type="entry name" value="Probable ubiquitin-conjugating enzyme E2 23"/>
    <property type="match status" value="1"/>
</dbReference>
<dbReference type="KEGG" id="nau:109211665"/>
<dbReference type="STRING" id="49451.A0A314KJ29"/>
<feature type="compositionally biased region" description="Basic and acidic residues" evidence="6">
    <location>
        <begin position="1"/>
        <end position="14"/>
    </location>
</feature>
<feature type="compositionally biased region" description="Acidic residues" evidence="6">
    <location>
        <begin position="82"/>
        <end position="118"/>
    </location>
</feature>
<name>A0A314KJ29_NICAT</name>
<dbReference type="PANTHER" id="PTHR46116">
    <property type="entry name" value="(E3-INDEPENDENT) E2 UBIQUITIN-CONJUGATING ENZYME"/>
    <property type="match status" value="1"/>
</dbReference>
<evidence type="ECO:0000256" key="2">
    <source>
        <dbReference type="ARBA" id="ARBA00022679"/>
    </source>
</evidence>
<evidence type="ECO:0000313" key="8">
    <source>
        <dbReference type="EMBL" id="OIT29192.1"/>
    </source>
</evidence>
<dbReference type="AlphaFoldDB" id="A0A314KJ29"/>
<dbReference type="EC" id="2.3.2.23" evidence="1"/>
<protein>
    <recommendedName>
        <fullName evidence="1">E2 ubiquitin-conjugating enzyme</fullName>
        <ecNumber evidence="1">2.3.2.23</ecNumber>
    </recommendedName>
</protein>
<dbReference type="InterPro" id="IPR016135">
    <property type="entry name" value="UBQ-conjugating_enzyme/RWD"/>
</dbReference>
<feature type="region of interest" description="Disordered" evidence="6">
    <location>
        <begin position="77"/>
        <end position="154"/>
    </location>
</feature>
<organism evidence="8 9">
    <name type="scientific">Nicotiana attenuata</name>
    <name type="common">Coyote tobacco</name>
    <dbReference type="NCBI Taxonomy" id="49451"/>
    <lineage>
        <taxon>Eukaryota</taxon>
        <taxon>Viridiplantae</taxon>
        <taxon>Streptophyta</taxon>
        <taxon>Embryophyta</taxon>
        <taxon>Tracheophyta</taxon>
        <taxon>Spermatophyta</taxon>
        <taxon>Magnoliopsida</taxon>
        <taxon>eudicotyledons</taxon>
        <taxon>Gunneridae</taxon>
        <taxon>Pentapetalae</taxon>
        <taxon>asterids</taxon>
        <taxon>lamiids</taxon>
        <taxon>Solanales</taxon>
        <taxon>Solanaceae</taxon>
        <taxon>Nicotianoideae</taxon>
        <taxon>Nicotianeae</taxon>
        <taxon>Nicotiana</taxon>
    </lineage>
</organism>
<dbReference type="PROSITE" id="PS50127">
    <property type="entry name" value="UBC_2"/>
    <property type="match status" value="1"/>
</dbReference>
<dbReference type="SUPFAM" id="SSF54495">
    <property type="entry name" value="UBC-like"/>
    <property type="match status" value="1"/>
</dbReference>
<dbReference type="Pfam" id="PF23044">
    <property type="entry name" value="SH3-C_UBE2O"/>
    <property type="match status" value="1"/>
</dbReference>
<dbReference type="CDD" id="cd23837">
    <property type="entry name" value="UBCc_UBE2O"/>
    <property type="match status" value="1"/>
</dbReference>
<keyword evidence="3" id="KW-0547">Nucleotide-binding</keyword>
<keyword evidence="9" id="KW-1185">Reference proteome</keyword>
<dbReference type="Pfam" id="PF00179">
    <property type="entry name" value="UQ_con"/>
    <property type="match status" value="1"/>
</dbReference>
<feature type="domain" description="UBC core" evidence="7">
    <location>
        <begin position="914"/>
        <end position="1074"/>
    </location>
</feature>
<keyword evidence="2" id="KW-0808">Transferase</keyword>
<dbReference type="OrthoDB" id="47801at2759"/>
<gene>
    <name evidence="8" type="primary">UBC23_1</name>
    <name evidence="8" type="ORF">A4A49_16823</name>
</gene>
<dbReference type="Proteomes" id="UP000187609">
    <property type="component" value="Unassembled WGS sequence"/>
</dbReference>
<feature type="region of interest" description="Disordered" evidence="6">
    <location>
        <begin position="825"/>
        <end position="856"/>
    </location>
</feature>
<sequence length="1164" mass="128808">MEAGQHHDTSRKAEPIANANERSNLIQGDSLANVASSDTEVRSECRPEEILRNLQNVSYIYRQDVVKSKTDGKIGIVTEVAGDSDSDSSLTDDEDEDEDEDDGEEEEEEGGEEEEENDGGGGDNGDSNSEGDRDNNENAEETADGNKNCSNNKSGPLTADHVRVLWMDESESTESIDNVIVIDRGFLHGDYVAAASDPTGQVGLVVDIDISVDLLSHDGSIFKNVSSKELKRVRDFTVGDYVVLGPWLGRIDDVFDNVTVMFDDGSVCKVMKADPLRLKPVGRSGLEDGHFPYYPGQRVKASSSSVFKNSRWLSGSWKANRVEGTVTKVTVGSVFIYWIASAGHGPDSSTAPAEEQNPKNLKLLSCFSHAIWQLGDWCLLPSLPISSSLALDKQLSKLQLCDSTKTVSESSQSLTDCDSEVVNLEESTGNSESMDIHLESSENVTSETLEHDSLAESSTCANSSSVSKESGTESWPLHRKKIRKVVIRRDKKARKKEENFERALLIVNTRTSVDVAWQDGKIEKGLESTSLIPIESPGDHEFVAEQYVVEKAADDADDPNDVRRVGVVKSVNAKERTAYVRWLKLVTRAEDPKEFDKEEVVSVYELEGHPDYDYCYGDVVIRLLPVSLPTKVCSVVKSAEESEHLLVPTEAKEDKQQHSRCNEAEAAPSDDTCSEFSDLSWVGNITGLRNGDIEVTWADGMISMVGPQAIYVVDRDDDESIAGGSEVGDDAASWETIEDNERETLETAEEELGTTNATDISIEDEDSAMATENSGRNGALAIPLAALGFVTRLASGIFSRSRKQTDSSSLDSRSEDEEREGALARIYTGDESWSQRSGDLDNSPRLPAAGNGEEHDTMEVTELDVVEANLKPGIGNSSDQHDNQLYSFKRFDITTDPYDHHFLGASGQNNAGRKWLKKVQQDWNILQNNLPDGIYVRVYEDHMDLLRAVIVGAYGTPYQDGLFFFDFHLPPEYPDVPPSAYYHSGGWRINPNLYEEGKVCLSLLNTWTGRGNEVWDPSSSSILQVLVSLQGLVLNSRPYFNEAGYDKQIGTAEGEKNSLSYNENTFLLNCKTMMYLMRRPPKEFEELIREHFRMRGYYILKACDAYMKGFLIGSLRKDASISSNSANSNSVGFKLMMAKIVPKLFLALNEIGVECEEFKHLQQL</sequence>
<feature type="region of interest" description="Disordered" evidence="6">
    <location>
        <begin position="426"/>
        <end position="475"/>
    </location>
</feature>
<keyword evidence="5" id="KW-0067">ATP-binding</keyword>
<evidence type="ECO:0000256" key="4">
    <source>
        <dbReference type="ARBA" id="ARBA00022786"/>
    </source>
</evidence>
<evidence type="ECO:0000256" key="5">
    <source>
        <dbReference type="ARBA" id="ARBA00022840"/>
    </source>
</evidence>
<dbReference type="SMART" id="SM00212">
    <property type="entry name" value="UBCc"/>
    <property type="match status" value="1"/>
</dbReference>
<dbReference type="Gramene" id="OIT29192">
    <property type="protein sequence ID" value="OIT29192"/>
    <property type="gene ID" value="A4A49_16823"/>
</dbReference>
<dbReference type="InterPro" id="IPR057733">
    <property type="entry name" value="UBE2O-like_SH3-B"/>
</dbReference>
<dbReference type="Gene3D" id="3.10.110.10">
    <property type="entry name" value="Ubiquitin Conjugating Enzyme"/>
    <property type="match status" value="1"/>
</dbReference>
<feature type="region of interest" description="Disordered" evidence="6">
    <location>
        <begin position="801"/>
        <end position="820"/>
    </location>
</feature>
<dbReference type="InterPro" id="IPR000608">
    <property type="entry name" value="UBC"/>
</dbReference>
<proteinExistence type="predicted"/>
<dbReference type="Pfam" id="PF23043">
    <property type="entry name" value="SH3-B_UBE2O"/>
    <property type="match status" value="1"/>
</dbReference>
<dbReference type="InterPro" id="IPR057734">
    <property type="entry name" value="UBE2O-like_SH3-C"/>
</dbReference>
<evidence type="ECO:0000259" key="7">
    <source>
        <dbReference type="PROSITE" id="PS50127"/>
    </source>
</evidence>
<feature type="compositionally biased region" description="Low complexity" evidence="6">
    <location>
        <begin position="463"/>
        <end position="474"/>
    </location>
</feature>
<dbReference type="PANTHER" id="PTHR46116:SF21">
    <property type="entry name" value="UBIQUITIN-CONJUGATING ENZYME E2 23-RELATED"/>
    <property type="match status" value="1"/>
</dbReference>
<dbReference type="SMR" id="A0A314KJ29"/>
<dbReference type="Pfam" id="PF23046">
    <property type="entry name" value="tSH3-B_UBE2O"/>
    <property type="match status" value="1"/>
</dbReference>
<feature type="region of interest" description="Disordered" evidence="6">
    <location>
        <begin position="1"/>
        <end position="45"/>
    </location>
</feature>
<accession>A0A314KJ29</accession>